<dbReference type="Pfam" id="PF03108">
    <property type="entry name" value="DBD_Tnp_Mut"/>
    <property type="match status" value="1"/>
</dbReference>
<evidence type="ECO:0000256" key="1">
    <source>
        <dbReference type="SAM" id="MobiDB-lite"/>
    </source>
</evidence>
<sequence>MGFNMNVPIGDIKEKVSEKISWRCGTRMTKLFYKFPVSSNPIKFTKMELLDNDDVETMVALYCSPGSFDINLNIGYSNQYGGGLQIHPVIIGTDLLGEDGSDNNDCSDHEGKDFSDPDLKDVQDDINDEGQNDGNDHTLLVGNLSCGIVIRNDLGAYMSIVNLDDPESKELFVGQRFESKDECVNAIKRYSLKVSVDYKVPDSKMKIYDSKCWKLTGGCKWKVQAAFIQSYKDENQNILSIAFIIVERVNSESWEFFVENLRNVVTQDNVCIISNRSKGLVAATRRSGVPWRSVFCIKHITMNFYKEFKNANWRRQVVNMEFSKRHVSCCNGSGYELEPHQFKQRLINLEIDMQGVDSDWG</sequence>
<evidence type="ECO:0000313" key="4">
    <source>
        <dbReference type="EMBL" id="KAH1121518.1"/>
    </source>
</evidence>
<dbReference type="PANTHER" id="PTHR31973:SF195">
    <property type="entry name" value="MUDR FAMILY TRANSPOSASE"/>
    <property type="match status" value="1"/>
</dbReference>
<dbReference type="EMBL" id="JAIQCV010000002">
    <property type="protein sequence ID" value="KAH1121518.1"/>
    <property type="molecule type" value="Genomic_DNA"/>
</dbReference>
<feature type="domain" description="Transposase MuDR plant" evidence="2">
    <location>
        <begin position="171"/>
        <end position="226"/>
    </location>
</feature>
<evidence type="ECO:0008006" key="6">
    <source>
        <dbReference type="Google" id="ProtNLM"/>
    </source>
</evidence>
<evidence type="ECO:0000313" key="5">
    <source>
        <dbReference type="Proteomes" id="UP000828251"/>
    </source>
</evidence>
<gene>
    <name evidence="4" type="ORF">J1N35_004678</name>
</gene>
<comment type="caution">
    <text evidence="4">The sequence shown here is derived from an EMBL/GenBank/DDBJ whole genome shotgun (WGS) entry which is preliminary data.</text>
</comment>
<name>A0A9D4AI93_9ROSI</name>
<dbReference type="Proteomes" id="UP000828251">
    <property type="component" value="Unassembled WGS sequence"/>
</dbReference>
<organism evidence="4 5">
    <name type="scientific">Gossypium stocksii</name>
    <dbReference type="NCBI Taxonomy" id="47602"/>
    <lineage>
        <taxon>Eukaryota</taxon>
        <taxon>Viridiplantae</taxon>
        <taxon>Streptophyta</taxon>
        <taxon>Embryophyta</taxon>
        <taxon>Tracheophyta</taxon>
        <taxon>Spermatophyta</taxon>
        <taxon>Magnoliopsida</taxon>
        <taxon>eudicotyledons</taxon>
        <taxon>Gunneridae</taxon>
        <taxon>Pentapetalae</taxon>
        <taxon>rosids</taxon>
        <taxon>malvids</taxon>
        <taxon>Malvales</taxon>
        <taxon>Malvaceae</taxon>
        <taxon>Malvoideae</taxon>
        <taxon>Gossypium</taxon>
    </lineage>
</organism>
<feature type="region of interest" description="Disordered" evidence="1">
    <location>
        <begin position="101"/>
        <end position="134"/>
    </location>
</feature>
<keyword evidence="5" id="KW-1185">Reference proteome</keyword>
<dbReference type="AlphaFoldDB" id="A0A9D4AI93"/>
<dbReference type="Pfam" id="PF10551">
    <property type="entry name" value="MULE"/>
    <property type="match status" value="1"/>
</dbReference>
<accession>A0A9D4AI93</accession>
<dbReference type="InterPro" id="IPR004332">
    <property type="entry name" value="Transposase_MuDR"/>
</dbReference>
<evidence type="ECO:0000259" key="3">
    <source>
        <dbReference type="Pfam" id="PF10551"/>
    </source>
</evidence>
<feature type="domain" description="MULE transposase" evidence="3">
    <location>
        <begin position="232"/>
        <end position="303"/>
    </location>
</feature>
<reference evidence="4 5" key="1">
    <citation type="journal article" date="2021" name="Plant Biotechnol. J.">
        <title>Multi-omics assisted identification of the key and species-specific regulatory components of drought-tolerant mechanisms in Gossypium stocksii.</title>
        <authorList>
            <person name="Yu D."/>
            <person name="Ke L."/>
            <person name="Zhang D."/>
            <person name="Wu Y."/>
            <person name="Sun Y."/>
            <person name="Mei J."/>
            <person name="Sun J."/>
            <person name="Sun Y."/>
        </authorList>
    </citation>
    <scope>NUCLEOTIDE SEQUENCE [LARGE SCALE GENOMIC DNA]</scope>
    <source>
        <strain evidence="5">cv. E1</strain>
        <tissue evidence="4">Leaf</tissue>
    </source>
</reference>
<dbReference type="PANTHER" id="PTHR31973">
    <property type="entry name" value="POLYPROTEIN, PUTATIVE-RELATED"/>
    <property type="match status" value="1"/>
</dbReference>
<feature type="compositionally biased region" description="Basic and acidic residues" evidence="1">
    <location>
        <begin position="106"/>
        <end position="123"/>
    </location>
</feature>
<protein>
    <recommendedName>
        <fullName evidence="6">Transposase MuDR plant domain-containing protein</fullName>
    </recommendedName>
</protein>
<evidence type="ECO:0000259" key="2">
    <source>
        <dbReference type="Pfam" id="PF03108"/>
    </source>
</evidence>
<dbReference type="InterPro" id="IPR018289">
    <property type="entry name" value="MULE_transposase_dom"/>
</dbReference>
<proteinExistence type="predicted"/>